<dbReference type="Pfam" id="PF00656">
    <property type="entry name" value="Peptidase_C14"/>
    <property type="match status" value="1"/>
</dbReference>
<organism evidence="2 3">
    <name type="scientific">Roseofilum reptotaenium AO1-A</name>
    <dbReference type="NCBI Taxonomy" id="1925591"/>
    <lineage>
        <taxon>Bacteria</taxon>
        <taxon>Bacillati</taxon>
        <taxon>Cyanobacteriota</taxon>
        <taxon>Cyanophyceae</taxon>
        <taxon>Desertifilales</taxon>
        <taxon>Desertifilaceae</taxon>
        <taxon>Roseofilum</taxon>
    </lineage>
</organism>
<dbReference type="AlphaFoldDB" id="A0A1L9QCG9"/>
<protein>
    <recommendedName>
        <fullName evidence="1">Peptidase C14 caspase domain-containing protein</fullName>
    </recommendedName>
</protein>
<dbReference type="InterPro" id="IPR011600">
    <property type="entry name" value="Pept_C14_caspase"/>
</dbReference>
<dbReference type="STRING" id="1925591.BI308_25755"/>
<evidence type="ECO:0000313" key="2">
    <source>
        <dbReference type="EMBL" id="OJJ11401.1"/>
    </source>
</evidence>
<dbReference type="Gene3D" id="3.40.50.1460">
    <property type="match status" value="1"/>
</dbReference>
<name>A0A1L9QCG9_9CYAN</name>
<dbReference type="EMBL" id="MLAW01000106">
    <property type="protein sequence ID" value="OJJ11401.1"/>
    <property type="molecule type" value="Genomic_DNA"/>
</dbReference>
<feature type="domain" description="Peptidase C14 caspase" evidence="1">
    <location>
        <begin position="5"/>
        <end position="200"/>
    </location>
</feature>
<dbReference type="Proteomes" id="UP000183940">
    <property type="component" value="Unassembled WGS sequence"/>
</dbReference>
<proteinExistence type="predicted"/>
<dbReference type="InterPro" id="IPR029030">
    <property type="entry name" value="Caspase-like_dom_sf"/>
</dbReference>
<keyword evidence="3" id="KW-1185">Reference proteome</keyword>
<gene>
    <name evidence="2" type="ORF">BI308_25755</name>
</gene>
<dbReference type="GO" id="GO:0006508">
    <property type="term" value="P:proteolysis"/>
    <property type="evidence" value="ECO:0007669"/>
    <property type="project" value="InterPro"/>
</dbReference>
<accession>A0A1L9QCG9</accession>
<comment type="caution">
    <text evidence="2">The sequence shown here is derived from an EMBL/GenBank/DDBJ whole genome shotgun (WGS) entry which is preliminary data.</text>
</comment>
<reference evidence="2" key="1">
    <citation type="submission" date="2016-10" db="EMBL/GenBank/DDBJ databases">
        <title>CRISPR-Cas defence system in Roseofilum reptotaenium: evidence of a bacteriophage-cyanobacterium arms race in the coral black band disease.</title>
        <authorList>
            <person name="Buerger P."/>
            <person name="Wood-Charlson E.M."/>
            <person name="Weynberg K.D."/>
            <person name="Willis B."/>
            <person name="Van Oppen M.J."/>
        </authorList>
    </citation>
    <scope>NUCLEOTIDE SEQUENCE [LARGE SCALE GENOMIC DNA]</scope>
    <source>
        <strain evidence="2">AO1-A</strain>
    </source>
</reference>
<evidence type="ECO:0000313" key="3">
    <source>
        <dbReference type="Proteomes" id="UP000183940"/>
    </source>
</evidence>
<evidence type="ECO:0000259" key="1">
    <source>
        <dbReference type="Pfam" id="PF00656"/>
    </source>
</evidence>
<dbReference type="SUPFAM" id="SSF52129">
    <property type="entry name" value="Caspase-like"/>
    <property type="match status" value="1"/>
</dbReference>
<sequence>MSRDALVVGISTYSYRGLKDLEAPAKDAEAIAQRLESSHSPFKVTRLPAVKDKENNALKVGKTTKVYLDDLEIALFNLFEPRGGIYTDVGLFYFSGHGLYNERRREGYLATYDTNPTAGNWGFPLRTLRDLLQRSPLRKQIIWLDCCNSGSLFVLNEANPEYQKDYARCFVTASTDVQNAQELVDGSYGVLTDGLLQGLNCDRLPGQWISTGLASLKLWVKVVKFNASIVRRELPLDFHFFPISFFLPVR</sequence>
<dbReference type="GO" id="GO:0004197">
    <property type="term" value="F:cysteine-type endopeptidase activity"/>
    <property type="evidence" value="ECO:0007669"/>
    <property type="project" value="InterPro"/>
</dbReference>